<sequence>MARNSILPLLLILSLLALPGCGAVIVGGAAAAGTYAYVNGKSVGTFHSDVPSGISATKAAFKDMSIPVLKEKRDGGDGEIQGKVTNERVTVYLEQVGENLLSVSVRVGLWGNEKSSRRILHEIGRRL</sequence>
<protein>
    <submittedName>
        <fullName evidence="1">DUF3568 family protein</fullName>
    </submittedName>
</protein>
<dbReference type="KEGG" id="psel:GM415_04755"/>
<dbReference type="AlphaFoldDB" id="A0A6I6JEM3"/>
<dbReference type="Pfam" id="PF12092">
    <property type="entry name" value="DUF3568"/>
    <property type="match status" value="1"/>
</dbReference>
<accession>A0A6I6JEM3</accession>
<dbReference type="EMBL" id="CP046400">
    <property type="protein sequence ID" value="QGY39458.1"/>
    <property type="molecule type" value="Genomic_DNA"/>
</dbReference>
<keyword evidence="2" id="KW-1185">Reference proteome</keyword>
<gene>
    <name evidence="1" type="ORF">GM415_04755</name>
</gene>
<dbReference type="Proteomes" id="UP000428328">
    <property type="component" value="Chromosome"/>
</dbReference>
<evidence type="ECO:0000313" key="2">
    <source>
        <dbReference type="Proteomes" id="UP000428328"/>
    </source>
</evidence>
<proteinExistence type="predicted"/>
<dbReference type="RefSeq" id="WP_158946684.1">
    <property type="nucleotide sequence ID" value="NZ_CP046400.1"/>
</dbReference>
<evidence type="ECO:0000313" key="1">
    <source>
        <dbReference type="EMBL" id="QGY39458.1"/>
    </source>
</evidence>
<dbReference type="InterPro" id="IPR021952">
    <property type="entry name" value="Flpp3-like"/>
</dbReference>
<name>A0A6I6JEM3_9BACT</name>
<organism evidence="1 2">
    <name type="scientific">Pseudodesulfovibrio cashew</name>
    <dbReference type="NCBI Taxonomy" id="2678688"/>
    <lineage>
        <taxon>Bacteria</taxon>
        <taxon>Pseudomonadati</taxon>
        <taxon>Thermodesulfobacteriota</taxon>
        <taxon>Desulfovibrionia</taxon>
        <taxon>Desulfovibrionales</taxon>
        <taxon>Desulfovibrionaceae</taxon>
    </lineage>
</organism>
<reference evidence="1 2" key="1">
    <citation type="submission" date="2019-11" db="EMBL/GenBank/DDBJ databases">
        <authorList>
            <person name="Zheng R.K."/>
            <person name="Sun C.M."/>
        </authorList>
    </citation>
    <scope>NUCLEOTIDE SEQUENCE [LARGE SCALE GENOMIC DNA]</scope>
    <source>
        <strain evidence="1 2">SRB007</strain>
    </source>
</reference>